<protein>
    <recommendedName>
        <fullName evidence="3">DUF4911 domain-containing protein</fullName>
    </recommendedName>
</protein>
<dbReference type="AlphaFoldDB" id="A0A212JJX2"/>
<dbReference type="EMBL" id="FLUP01000001">
    <property type="protein sequence ID" value="SBV99585.1"/>
    <property type="molecule type" value="Genomic_DNA"/>
</dbReference>
<evidence type="ECO:0000256" key="1">
    <source>
        <dbReference type="SAM" id="MobiDB-lite"/>
    </source>
</evidence>
<feature type="region of interest" description="Disordered" evidence="1">
    <location>
        <begin position="1"/>
        <end position="29"/>
    </location>
</feature>
<name>A0A212JJX2_9BACT</name>
<evidence type="ECO:0000313" key="2">
    <source>
        <dbReference type="EMBL" id="SBV99585.1"/>
    </source>
</evidence>
<gene>
    <name evidence="2" type="ORF">KM92DES2_11239</name>
</gene>
<dbReference type="RefSeq" id="WP_192112232.1">
    <property type="nucleotide sequence ID" value="NZ_CAKSVL010000002.1"/>
</dbReference>
<sequence>MPRARGSASGPPSLRERRKPAPALPPPTRSASLLVRIAPEHTGLFRFLLEAYEHIAYFTVLENKTALLRVIYSPHREREAREALGQMAQSLPFTVEEWPKQA</sequence>
<dbReference type="InterPro" id="IPR032587">
    <property type="entry name" value="DUF4911"/>
</dbReference>
<dbReference type="Pfam" id="PF16256">
    <property type="entry name" value="DUF4911"/>
    <property type="match status" value="1"/>
</dbReference>
<organism evidence="2">
    <name type="scientific">uncultured Desulfovibrio sp</name>
    <dbReference type="NCBI Taxonomy" id="167968"/>
    <lineage>
        <taxon>Bacteria</taxon>
        <taxon>Pseudomonadati</taxon>
        <taxon>Thermodesulfobacteriota</taxon>
        <taxon>Desulfovibrionia</taxon>
        <taxon>Desulfovibrionales</taxon>
        <taxon>Desulfovibrionaceae</taxon>
        <taxon>Desulfovibrio</taxon>
        <taxon>environmental samples</taxon>
    </lineage>
</organism>
<reference evidence="2" key="1">
    <citation type="submission" date="2016-04" db="EMBL/GenBank/DDBJ databases">
        <authorList>
            <person name="Evans L.H."/>
            <person name="Alamgir A."/>
            <person name="Owens N."/>
            <person name="Weber N.D."/>
            <person name="Virtaneva K."/>
            <person name="Barbian K."/>
            <person name="Babar A."/>
            <person name="Rosenke K."/>
        </authorList>
    </citation>
    <scope>NUCLEOTIDE SEQUENCE</scope>
    <source>
        <strain evidence="2">92-2</strain>
    </source>
</reference>
<proteinExistence type="predicted"/>
<accession>A0A212JJX2</accession>
<evidence type="ECO:0008006" key="3">
    <source>
        <dbReference type="Google" id="ProtNLM"/>
    </source>
</evidence>